<proteinExistence type="predicted"/>
<dbReference type="EMBL" id="CP036432">
    <property type="protein sequence ID" value="QDV85923.1"/>
    <property type="molecule type" value="Genomic_DNA"/>
</dbReference>
<dbReference type="PANTHER" id="PTHR47129:SF1">
    <property type="entry name" value="NMRA-LIKE DOMAIN-CONTAINING PROTEIN"/>
    <property type="match status" value="1"/>
</dbReference>
<reference evidence="2 3" key="1">
    <citation type="submission" date="2019-02" db="EMBL/GenBank/DDBJ databases">
        <title>Deep-cultivation of Planctomycetes and their phenomic and genomic characterization uncovers novel biology.</title>
        <authorList>
            <person name="Wiegand S."/>
            <person name="Jogler M."/>
            <person name="Boedeker C."/>
            <person name="Pinto D."/>
            <person name="Vollmers J."/>
            <person name="Rivas-Marin E."/>
            <person name="Kohn T."/>
            <person name="Peeters S.H."/>
            <person name="Heuer A."/>
            <person name="Rast P."/>
            <person name="Oberbeckmann S."/>
            <person name="Bunk B."/>
            <person name="Jeske O."/>
            <person name="Meyerdierks A."/>
            <person name="Storesund J.E."/>
            <person name="Kallscheuer N."/>
            <person name="Luecker S."/>
            <person name="Lage O.M."/>
            <person name="Pohl T."/>
            <person name="Merkel B.J."/>
            <person name="Hornburger P."/>
            <person name="Mueller R.-W."/>
            <person name="Bruemmer F."/>
            <person name="Labrenz M."/>
            <person name="Spormann A.M."/>
            <person name="Op den Camp H."/>
            <person name="Overmann J."/>
            <person name="Amann R."/>
            <person name="Jetten M.S.M."/>
            <person name="Mascher T."/>
            <person name="Medema M.H."/>
            <person name="Devos D.P."/>
            <person name="Kaster A.-K."/>
            <person name="Ovreas L."/>
            <person name="Rohde M."/>
            <person name="Galperin M.Y."/>
            <person name="Jogler C."/>
        </authorList>
    </citation>
    <scope>NUCLEOTIDE SEQUENCE [LARGE SCALE GENOMIC DNA]</scope>
    <source>
        <strain evidence="2 3">TBK1r</strain>
    </source>
</reference>
<dbReference type="PANTHER" id="PTHR47129">
    <property type="entry name" value="QUINONE OXIDOREDUCTASE 2"/>
    <property type="match status" value="1"/>
</dbReference>
<organism evidence="2 3">
    <name type="scientific">Stieleria magnilauensis</name>
    <dbReference type="NCBI Taxonomy" id="2527963"/>
    <lineage>
        <taxon>Bacteria</taxon>
        <taxon>Pseudomonadati</taxon>
        <taxon>Planctomycetota</taxon>
        <taxon>Planctomycetia</taxon>
        <taxon>Pirellulales</taxon>
        <taxon>Pirellulaceae</taxon>
        <taxon>Stieleria</taxon>
    </lineage>
</organism>
<dbReference type="EC" id="1.6.5.2" evidence="2"/>
<dbReference type="Proteomes" id="UP000318081">
    <property type="component" value="Chromosome"/>
</dbReference>
<protein>
    <submittedName>
        <fullName evidence="2">Quinone oxidoreductase 2</fullName>
        <ecNumber evidence="2">1.6.5.2</ecNumber>
    </submittedName>
</protein>
<gene>
    <name evidence="2" type="primary">qorB</name>
    <name evidence="2" type="ORF">TBK1r_49400</name>
</gene>
<dbReference type="Gene3D" id="3.90.25.10">
    <property type="entry name" value="UDP-galactose 4-epimerase, domain 1"/>
    <property type="match status" value="1"/>
</dbReference>
<dbReference type="SUPFAM" id="SSF51735">
    <property type="entry name" value="NAD(P)-binding Rossmann-fold domains"/>
    <property type="match status" value="1"/>
</dbReference>
<evidence type="ECO:0000313" key="2">
    <source>
        <dbReference type="EMBL" id="QDV85923.1"/>
    </source>
</evidence>
<evidence type="ECO:0000259" key="1">
    <source>
        <dbReference type="Pfam" id="PF13460"/>
    </source>
</evidence>
<dbReference type="InterPro" id="IPR052718">
    <property type="entry name" value="NmrA-type_oxidoreductase"/>
</dbReference>
<sequence>MKKIAVTSASGQLGSEIVKATIERVGKENVVGLARTPQKAQTLGVDIRPGDYGSPTELEHSLQGIDAVLLVSGMDTPDNRIGQHRNVIEAAKSAGVTKMVYTSIQGAEENTAFSPIVQSNRQTEQDVRDSGLEWVIGRNGIYIEPDVEYIETYKQRGEIANCAGDGLCGYTTRSELAFAYSRMLTEPKHNGQTYNLHGEAITQATLADYLNSAFGTDLNYREMSVAEYRADRVADLGEFLGNIIAGIYEGIRNGAADNESQFETAAGRPHQSWREYFRGLSGTTHRQRRGHGGGGSAPK</sequence>
<feature type="domain" description="NAD(P)-binding" evidence="1">
    <location>
        <begin position="9"/>
        <end position="150"/>
    </location>
</feature>
<keyword evidence="2" id="KW-0560">Oxidoreductase</keyword>
<dbReference type="RefSeq" id="WP_145216322.1">
    <property type="nucleotide sequence ID" value="NZ_CP036432.1"/>
</dbReference>
<accession>A0ABX5XV63</accession>
<dbReference type="InterPro" id="IPR016040">
    <property type="entry name" value="NAD(P)-bd_dom"/>
</dbReference>
<keyword evidence="3" id="KW-1185">Reference proteome</keyword>
<dbReference type="Pfam" id="PF13460">
    <property type="entry name" value="NAD_binding_10"/>
    <property type="match status" value="1"/>
</dbReference>
<dbReference type="InterPro" id="IPR036291">
    <property type="entry name" value="NAD(P)-bd_dom_sf"/>
</dbReference>
<name>A0ABX5XV63_9BACT</name>
<dbReference type="GO" id="GO:0003955">
    <property type="term" value="F:NAD(P)H dehydrogenase (quinone) activity"/>
    <property type="evidence" value="ECO:0007669"/>
    <property type="project" value="UniProtKB-EC"/>
</dbReference>
<dbReference type="Gene3D" id="3.40.50.720">
    <property type="entry name" value="NAD(P)-binding Rossmann-like Domain"/>
    <property type="match status" value="1"/>
</dbReference>
<evidence type="ECO:0000313" key="3">
    <source>
        <dbReference type="Proteomes" id="UP000318081"/>
    </source>
</evidence>
<dbReference type="CDD" id="cd05269">
    <property type="entry name" value="TMR_SDR_a"/>
    <property type="match status" value="1"/>
</dbReference>